<sequence>MWVANIAQKVISELSVPAFINCLGGGGKKKGLLFINRAMVEKLGYKHAKELKGRPLYDILSENQPGNRSRDEMMLEGKKLLGQYKYWRGGLTYQCANGSTFTTSAIVTLANVGKTLYTISVLENKELMEAFTQSFESEVGKALVVMKDISNGLETSTFGLVDKSATATQVSTESMSLAEQSAESANKLSNSINNMVNISTRVQERVTHAKSIAQTASAETRKSDEIMKQMVLAAENIGEVVELIKSIADQTNLLALNAAIEAARAGEAGRGFAVVATEVKNLAGQTAKATEGIVTQIDLVRSSMHNTVQTLKMTNDVVNEVDAIAKDVATETELQAEISQNMNHQLSQLLMDAANAKKISRTMSEANMQANKETAQVQRLVNQLKDNTFFIDGNVRSFLDQLQQKF</sequence>
<evidence type="ECO:0000313" key="5">
    <source>
        <dbReference type="EMBL" id="MFD1383531.1"/>
    </source>
</evidence>
<evidence type="ECO:0000259" key="4">
    <source>
        <dbReference type="PROSITE" id="PS50111"/>
    </source>
</evidence>
<dbReference type="PANTHER" id="PTHR32089:SF112">
    <property type="entry name" value="LYSOZYME-LIKE PROTEIN-RELATED"/>
    <property type="match status" value="1"/>
</dbReference>
<dbReference type="RefSeq" id="WP_377366895.1">
    <property type="nucleotide sequence ID" value="NZ_JBHTMN010000011.1"/>
</dbReference>
<dbReference type="InterPro" id="IPR004089">
    <property type="entry name" value="MCPsignal_dom"/>
</dbReference>
<reference evidence="6" key="1">
    <citation type="journal article" date="2019" name="Int. J. Syst. Evol. Microbiol.">
        <title>The Global Catalogue of Microorganisms (GCM) 10K type strain sequencing project: providing services to taxonomists for standard genome sequencing and annotation.</title>
        <authorList>
            <consortium name="The Broad Institute Genomics Platform"/>
            <consortium name="The Broad Institute Genome Sequencing Center for Infectious Disease"/>
            <person name="Wu L."/>
            <person name="Ma J."/>
        </authorList>
    </citation>
    <scope>NUCLEOTIDE SEQUENCE [LARGE SCALE GENOMIC DNA]</scope>
    <source>
        <strain evidence="6">JCM 30774</strain>
    </source>
</reference>
<accession>A0ABW4B2S3</accession>
<dbReference type="SUPFAM" id="SSF58104">
    <property type="entry name" value="Methyl-accepting chemotaxis protein (MCP) signaling domain"/>
    <property type="match status" value="1"/>
</dbReference>
<evidence type="ECO:0000256" key="2">
    <source>
        <dbReference type="ARBA" id="ARBA00023224"/>
    </source>
</evidence>
<name>A0ABW4B2S3_9GAMM</name>
<feature type="domain" description="Methyl-accepting transducer" evidence="4">
    <location>
        <begin position="149"/>
        <end position="381"/>
    </location>
</feature>
<evidence type="ECO:0000256" key="1">
    <source>
        <dbReference type="ARBA" id="ARBA00004370"/>
    </source>
</evidence>
<gene>
    <name evidence="5" type="ORF">ACFQ45_09145</name>
</gene>
<proteinExistence type="predicted"/>
<protein>
    <submittedName>
        <fullName evidence="5">Methyl-accepting chemotaxis protein</fullName>
    </submittedName>
</protein>
<dbReference type="PANTHER" id="PTHR32089">
    <property type="entry name" value="METHYL-ACCEPTING CHEMOTAXIS PROTEIN MCPB"/>
    <property type="match status" value="1"/>
</dbReference>
<comment type="caution">
    <text evidence="5">The sequence shown here is derived from an EMBL/GenBank/DDBJ whole genome shotgun (WGS) entry which is preliminary data.</text>
</comment>
<dbReference type="PROSITE" id="PS50111">
    <property type="entry name" value="CHEMOTAXIS_TRANSDUC_2"/>
    <property type="match status" value="1"/>
</dbReference>
<dbReference type="Proteomes" id="UP001597059">
    <property type="component" value="Unassembled WGS sequence"/>
</dbReference>
<keyword evidence="2 3" id="KW-0807">Transducer</keyword>
<dbReference type="Pfam" id="PF00015">
    <property type="entry name" value="MCPsignal"/>
    <property type="match status" value="1"/>
</dbReference>
<dbReference type="SMART" id="SM00283">
    <property type="entry name" value="MA"/>
    <property type="match status" value="1"/>
</dbReference>
<dbReference type="EMBL" id="JBHTMN010000011">
    <property type="protein sequence ID" value="MFD1383531.1"/>
    <property type="molecule type" value="Genomic_DNA"/>
</dbReference>
<dbReference type="Gene3D" id="1.10.287.950">
    <property type="entry name" value="Methyl-accepting chemotaxis protein"/>
    <property type="match status" value="1"/>
</dbReference>
<dbReference type="Gene3D" id="3.30.450.20">
    <property type="entry name" value="PAS domain"/>
    <property type="match status" value="1"/>
</dbReference>
<keyword evidence="6" id="KW-1185">Reference proteome</keyword>
<organism evidence="5 6">
    <name type="scientific">Rhodanobacter aciditrophus</name>
    <dbReference type="NCBI Taxonomy" id="1623218"/>
    <lineage>
        <taxon>Bacteria</taxon>
        <taxon>Pseudomonadati</taxon>
        <taxon>Pseudomonadota</taxon>
        <taxon>Gammaproteobacteria</taxon>
        <taxon>Lysobacterales</taxon>
        <taxon>Rhodanobacteraceae</taxon>
        <taxon>Rhodanobacter</taxon>
    </lineage>
</organism>
<comment type="subcellular location">
    <subcellularLocation>
        <location evidence="1">Membrane</location>
    </subcellularLocation>
</comment>
<evidence type="ECO:0000313" key="6">
    <source>
        <dbReference type="Proteomes" id="UP001597059"/>
    </source>
</evidence>
<evidence type="ECO:0000256" key="3">
    <source>
        <dbReference type="PROSITE-ProRule" id="PRU00284"/>
    </source>
</evidence>